<dbReference type="InterPro" id="IPR003439">
    <property type="entry name" value="ABC_transporter-like_ATP-bd"/>
</dbReference>
<feature type="transmembrane region" description="Helical" evidence="8">
    <location>
        <begin position="198"/>
        <end position="219"/>
    </location>
</feature>
<accession>A0A9X1YC68</accession>
<evidence type="ECO:0000256" key="6">
    <source>
        <dbReference type="ARBA" id="ARBA00022989"/>
    </source>
</evidence>
<dbReference type="Pfam" id="PF00005">
    <property type="entry name" value="ABC_tran"/>
    <property type="match status" value="1"/>
</dbReference>
<dbReference type="RefSeq" id="WP_248668602.1">
    <property type="nucleotide sequence ID" value="NZ_JALPRX010000086.1"/>
</dbReference>
<dbReference type="PROSITE" id="PS50893">
    <property type="entry name" value="ABC_TRANSPORTER_2"/>
    <property type="match status" value="1"/>
</dbReference>
<comment type="caution">
    <text evidence="11">The sequence shown here is derived from an EMBL/GenBank/DDBJ whole genome shotgun (WGS) entry which is preliminary data.</text>
</comment>
<evidence type="ECO:0000256" key="5">
    <source>
        <dbReference type="ARBA" id="ARBA00022840"/>
    </source>
</evidence>
<dbReference type="AlphaFoldDB" id="A0A9X1YC68"/>
<evidence type="ECO:0000313" key="11">
    <source>
        <dbReference type="EMBL" id="MCK8786488.1"/>
    </source>
</evidence>
<evidence type="ECO:0000256" key="4">
    <source>
        <dbReference type="ARBA" id="ARBA00022741"/>
    </source>
</evidence>
<dbReference type="InterPro" id="IPR036640">
    <property type="entry name" value="ABC1_TM_sf"/>
</dbReference>
<organism evidence="11 12">
    <name type="scientific">Roseomonas acroporae</name>
    <dbReference type="NCBI Taxonomy" id="2937791"/>
    <lineage>
        <taxon>Bacteria</taxon>
        <taxon>Pseudomonadati</taxon>
        <taxon>Pseudomonadota</taxon>
        <taxon>Alphaproteobacteria</taxon>
        <taxon>Acetobacterales</taxon>
        <taxon>Roseomonadaceae</taxon>
        <taxon>Roseomonas</taxon>
    </lineage>
</organism>
<feature type="transmembrane region" description="Helical" evidence="8">
    <location>
        <begin position="284"/>
        <end position="302"/>
    </location>
</feature>
<dbReference type="GO" id="GO:0016887">
    <property type="term" value="F:ATP hydrolysis activity"/>
    <property type="evidence" value="ECO:0007669"/>
    <property type="project" value="InterPro"/>
</dbReference>
<name>A0A9X1YC68_9PROT</name>
<keyword evidence="12" id="KW-1185">Reference proteome</keyword>
<dbReference type="InterPro" id="IPR050835">
    <property type="entry name" value="ABC_transporter_sub-D"/>
</dbReference>
<comment type="subcellular location">
    <subcellularLocation>
        <location evidence="1">Cell membrane</location>
        <topology evidence="1">Multi-pass membrane protein</topology>
    </subcellularLocation>
</comment>
<evidence type="ECO:0000256" key="3">
    <source>
        <dbReference type="ARBA" id="ARBA00022692"/>
    </source>
</evidence>
<proteinExistence type="predicted"/>
<evidence type="ECO:0000259" key="9">
    <source>
        <dbReference type="PROSITE" id="PS50893"/>
    </source>
</evidence>
<dbReference type="InterPro" id="IPR003593">
    <property type="entry name" value="AAA+_ATPase"/>
</dbReference>
<sequence>MMPLDGTAPRRREGLVRRTLRLAGGYFNSEERWSARGLAGLVLLLTVLQIGVQVWFNLWNRDFFNALESRDRAGFLGQMWLFLFLSFASMTTAVFHLWAKQTLQLRWRRWLVNDLQERWLRRGRHYQLNFLPDTADNPDQRISENTRWATAMAVDLVVGLIQSLITLASFVGILWTLSGPLHVALGGAFGADGFDIPGYMVFAALLYALAGSGLTWLIGRPMVSINIRRNAAESDHRFALVRLRESSESVALIRGEPDEARGLRAAFDNVVSVMRDLMRSERRLMWLTSAYGMVAGVFPILVASPRYFAGAITLGVLMQISSAFGQVTGSLNWFVDNFPRLADWRSHLERVMALEDTLEAAEAMEKEAVIAVEEGALPDGREVVAFDALRIEHADGDVLIDSADAEIAAGEKVLIVGESGTGKSTLFRAIAGVWPWGSGRIRIPPRREMMFMPQRPYLPLGTLHAAVAYPAPARHFPAAAVAAALERCGLAHLAARLEETERWDRILSLGEQQRIAFARLLLHRPRWVFMDEATAALDEENQHAMLSLFRGELAGSSLISIGHRPGLDAYHDRTLTLIRASSGARLIARQRRATASVPSRRGRLRRLLRRPAPSVALRSG</sequence>
<dbReference type="EMBL" id="JALPRX010000086">
    <property type="protein sequence ID" value="MCK8786488.1"/>
    <property type="molecule type" value="Genomic_DNA"/>
</dbReference>
<dbReference type="PANTHER" id="PTHR11384">
    <property type="entry name" value="ATP-BINDING CASSETTE, SUB-FAMILY D MEMBER"/>
    <property type="match status" value="1"/>
</dbReference>
<evidence type="ECO:0000256" key="2">
    <source>
        <dbReference type="ARBA" id="ARBA00022448"/>
    </source>
</evidence>
<dbReference type="InterPro" id="IPR027417">
    <property type="entry name" value="P-loop_NTPase"/>
</dbReference>
<protein>
    <submittedName>
        <fullName evidence="11">ABC transporter ATP-binding protein/permease</fullName>
    </submittedName>
</protein>
<evidence type="ECO:0000256" key="7">
    <source>
        <dbReference type="ARBA" id="ARBA00023136"/>
    </source>
</evidence>
<feature type="transmembrane region" description="Helical" evidence="8">
    <location>
        <begin position="79"/>
        <end position="99"/>
    </location>
</feature>
<keyword evidence="4" id="KW-0547">Nucleotide-binding</keyword>
<dbReference type="GO" id="GO:0140359">
    <property type="term" value="F:ABC-type transporter activity"/>
    <property type="evidence" value="ECO:0007669"/>
    <property type="project" value="InterPro"/>
</dbReference>
<dbReference type="SUPFAM" id="SSF90123">
    <property type="entry name" value="ABC transporter transmembrane region"/>
    <property type="match status" value="1"/>
</dbReference>
<dbReference type="Pfam" id="PF06472">
    <property type="entry name" value="ABC_membrane_2"/>
    <property type="match status" value="1"/>
</dbReference>
<dbReference type="PROSITE" id="PS00675">
    <property type="entry name" value="SIGMA54_INTERACT_1"/>
    <property type="match status" value="1"/>
</dbReference>
<dbReference type="InterPro" id="IPR011527">
    <property type="entry name" value="ABC1_TM_dom"/>
</dbReference>
<dbReference type="Gene3D" id="3.40.50.300">
    <property type="entry name" value="P-loop containing nucleotide triphosphate hydrolases"/>
    <property type="match status" value="1"/>
</dbReference>
<dbReference type="SUPFAM" id="SSF52540">
    <property type="entry name" value="P-loop containing nucleoside triphosphate hydrolases"/>
    <property type="match status" value="1"/>
</dbReference>
<dbReference type="SMART" id="SM00382">
    <property type="entry name" value="AAA"/>
    <property type="match status" value="1"/>
</dbReference>
<keyword evidence="5 11" id="KW-0067">ATP-binding</keyword>
<feature type="transmembrane region" description="Helical" evidence="8">
    <location>
        <begin position="38"/>
        <end position="59"/>
    </location>
</feature>
<dbReference type="PROSITE" id="PS50929">
    <property type="entry name" value="ABC_TM1F"/>
    <property type="match status" value="1"/>
</dbReference>
<dbReference type="GO" id="GO:0005524">
    <property type="term" value="F:ATP binding"/>
    <property type="evidence" value="ECO:0007669"/>
    <property type="project" value="UniProtKB-KW"/>
</dbReference>
<dbReference type="PANTHER" id="PTHR11384:SF59">
    <property type="entry name" value="LYSOSOMAL COBALAMIN TRANSPORTER ABCD4"/>
    <property type="match status" value="1"/>
</dbReference>
<evidence type="ECO:0000256" key="8">
    <source>
        <dbReference type="SAM" id="Phobius"/>
    </source>
</evidence>
<dbReference type="CDD" id="cd03223">
    <property type="entry name" value="ABCD_peroxisomal_ALDP"/>
    <property type="match status" value="1"/>
</dbReference>
<evidence type="ECO:0000259" key="10">
    <source>
        <dbReference type="PROSITE" id="PS50929"/>
    </source>
</evidence>
<reference evidence="11" key="1">
    <citation type="submission" date="2022-04" db="EMBL/GenBank/DDBJ databases">
        <title>Roseomonas acroporae sp. nov., isolated from coral Acropora digitifera.</title>
        <authorList>
            <person name="Sun H."/>
        </authorList>
    </citation>
    <scope>NUCLEOTIDE SEQUENCE</scope>
    <source>
        <strain evidence="11">NAR14</strain>
    </source>
</reference>
<dbReference type="Gene3D" id="1.20.1560.10">
    <property type="entry name" value="ABC transporter type 1, transmembrane domain"/>
    <property type="match status" value="1"/>
</dbReference>
<feature type="transmembrane region" description="Helical" evidence="8">
    <location>
        <begin position="156"/>
        <end position="178"/>
    </location>
</feature>
<feature type="domain" description="ABC transmembrane type-1" evidence="10">
    <location>
        <begin position="41"/>
        <end position="343"/>
    </location>
</feature>
<dbReference type="InterPro" id="IPR017871">
    <property type="entry name" value="ABC_transporter-like_CS"/>
</dbReference>
<gene>
    <name evidence="11" type="ORF">M0638_19105</name>
</gene>
<dbReference type="GO" id="GO:0005886">
    <property type="term" value="C:plasma membrane"/>
    <property type="evidence" value="ECO:0007669"/>
    <property type="project" value="UniProtKB-SubCell"/>
</dbReference>
<keyword evidence="2" id="KW-0813">Transport</keyword>
<keyword evidence="3 8" id="KW-0812">Transmembrane</keyword>
<dbReference type="PROSITE" id="PS00211">
    <property type="entry name" value="ABC_TRANSPORTER_1"/>
    <property type="match status" value="1"/>
</dbReference>
<keyword evidence="7 8" id="KW-0472">Membrane</keyword>
<evidence type="ECO:0000313" key="12">
    <source>
        <dbReference type="Proteomes" id="UP001139516"/>
    </source>
</evidence>
<dbReference type="InterPro" id="IPR025662">
    <property type="entry name" value="Sigma_54_int_dom_ATP-bd_1"/>
</dbReference>
<feature type="domain" description="ABC transporter" evidence="9">
    <location>
        <begin position="383"/>
        <end position="604"/>
    </location>
</feature>
<dbReference type="Proteomes" id="UP001139516">
    <property type="component" value="Unassembled WGS sequence"/>
</dbReference>
<evidence type="ECO:0000256" key="1">
    <source>
        <dbReference type="ARBA" id="ARBA00004651"/>
    </source>
</evidence>
<keyword evidence="6 8" id="KW-1133">Transmembrane helix</keyword>